<gene>
    <name evidence="3" type="ORF">DFH94DRAFT_334726</name>
</gene>
<reference evidence="3" key="2">
    <citation type="journal article" date="2020" name="Nat. Commun.">
        <title>Large-scale genome sequencing of mycorrhizal fungi provides insights into the early evolution of symbiotic traits.</title>
        <authorList>
            <person name="Miyauchi S."/>
            <person name="Kiss E."/>
            <person name="Kuo A."/>
            <person name="Drula E."/>
            <person name="Kohler A."/>
            <person name="Sanchez-Garcia M."/>
            <person name="Morin E."/>
            <person name="Andreopoulos B."/>
            <person name="Barry K.W."/>
            <person name="Bonito G."/>
            <person name="Buee M."/>
            <person name="Carver A."/>
            <person name="Chen C."/>
            <person name="Cichocki N."/>
            <person name="Clum A."/>
            <person name="Culley D."/>
            <person name="Crous P.W."/>
            <person name="Fauchery L."/>
            <person name="Girlanda M."/>
            <person name="Hayes R.D."/>
            <person name="Keri Z."/>
            <person name="LaButti K."/>
            <person name="Lipzen A."/>
            <person name="Lombard V."/>
            <person name="Magnuson J."/>
            <person name="Maillard F."/>
            <person name="Murat C."/>
            <person name="Nolan M."/>
            <person name="Ohm R.A."/>
            <person name="Pangilinan J."/>
            <person name="Pereira M.F."/>
            <person name="Perotto S."/>
            <person name="Peter M."/>
            <person name="Pfister S."/>
            <person name="Riley R."/>
            <person name="Sitrit Y."/>
            <person name="Stielow J.B."/>
            <person name="Szollosi G."/>
            <person name="Zifcakova L."/>
            <person name="Stursova M."/>
            <person name="Spatafora J.W."/>
            <person name="Tedersoo L."/>
            <person name="Vaario L.M."/>
            <person name="Yamada A."/>
            <person name="Yan M."/>
            <person name="Wang P."/>
            <person name="Xu J."/>
            <person name="Bruns T."/>
            <person name="Baldrian P."/>
            <person name="Vilgalys R."/>
            <person name="Dunand C."/>
            <person name="Henrissat B."/>
            <person name="Grigoriev I.V."/>
            <person name="Hibbett D."/>
            <person name="Nagy L.G."/>
            <person name="Martin F.M."/>
        </authorList>
    </citation>
    <scope>NUCLEOTIDE SEQUENCE</scope>
    <source>
        <strain evidence="3">Prilba</strain>
    </source>
</reference>
<feature type="region of interest" description="Disordered" evidence="1">
    <location>
        <begin position="1"/>
        <end position="20"/>
    </location>
</feature>
<dbReference type="InterPro" id="IPR032675">
    <property type="entry name" value="LRR_dom_sf"/>
</dbReference>
<protein>
    <recommendedName>
        <fullName evidence="2">F-box domain-containing protein</fullName>
    </recommendedName>
</protein>
<dbReference type="AlphaFoldDB" id="A0A9P5TCB5"/>
<dbReference type="Pfam" id="PF12937">
    <property type="entry name" value="F-box-like"/>
    <property type="match status" value="1"/>
</dbReference>
<keyword evidence="4" id="KW-1185">Reference proteome</keyword>
<proteinExistence type="predicted"/>
<evidence type="ECO:0000313" key="3">
    <source>
        <dbReference type="EMBL" id="KAF8484012.1"/>
    </source>
</evidence>
<accession>A0A9P5TCB5</accession>
<evidence type="ECO:0000256" key="1">
    <source>
        <dbReference type="SAM" id="MobiDB-lite"/>
    </source>
</evidence>
<feature type="domain" description="F-box" evidence="2">
    <location>
        <begin position="23"/>
        <end position="68"/>
    </location>
</feature>
<reference evidence="3" key="1">
    <citation type="submission" date="2019-10" db="EMBL/GenBank/DDBJ databases">
        <authorList>
            <consortium name="DOE Joint Genome Institute"/>
            <person name="Kuo A."/>
            <person name="Miyauchi S."/>
            <person name="Kiss E."/>
            <person name="Drula E."/>
            <person name="Kohler A."/>
            <person name="Sanchez-Garcia M."/>
            <person name="Andreopoulos B."/>
            <person name="Barry K.W."/>
            <person name="Bonito G."/>
            <person name="Buee M."/>
            <person name="Carver A."/>
            <person name="Chen C."/>
            <person name="Cichocki N."/>
            <person name="Clum A."/>
            <person name="Culley D."/>
            <person name="Crous P.W."/>
            <person name="Fauchery L."/>
            <person name="Girlanda M."/>
            <person name="Hayes R."/>
            <person name="Keri Z."/>
            <person name="LaButti K."/>
            <person name="Lipzen A."/>
            <person name="Lombard V."/>
            <person name="Magnuson J."/>
            <person name="Maillard F."/>
            <person name="Morin E."/>
            <person name="Murat C."/>
            <person name="Nolan M."/>
            <person name="Ohm R."/>
            <person name="Pangilinan J."/>
            <person name="Pereira M."/>
            <person name="Perotto S."/>
            <person name="Peter M."/>
            <person name="Riley R."/>
            <person name="Sitrit Y."/>
            <person name="Stielow B."/>
            <person name="Szollosi G."/>
            <person name="Zifcakova L."/>
            <person name="Stursova M."/>
            <person name="Spatafora J.W."/>
            <person name="Tedersoo L."/>
            <person name="Vaario L.-M."/>
            <person name="Yamada A."/>
            <person name="Yan M."/>
            <person name="Wang P."/>
            <person name="Xu J."/>
            <person name="Bruns T."/>
            <person name="Baldrian P."/>
            <person name="Vilgalys R."/>
            <person name="Henrissat B."/>
            <person name="Grigoriev I.V."/>
            <person name="Hibbett D."/>
            <person name="Nagy L.G."/>
            <person name="Martin F.M."/>
        </authorList>
    </citation>
    <scope>NUCLEOTIDE SEQUENCE</scope>
    <source>
        <strain evidence="3">Prilba</strain>
    </source>
</reference>
<dbReference type="EMBL" id="WHVB01000004">
    <property type="protein sequence ID" value="KAF8484012.1"/>
    <property type="molecule type" value="Genomic_DNA"/>
</dbReference>
<name>A0A9P5TCB5_9AGAM</name>
<organism evidence="3 4">
    <name type="scientific">Russula ochroleuca</name>
    <dbReference type="NCBI Taxonomy" id="152965"/>
    <lineage>
        <taxon>Eukaryota</taxon>
        <taxon>Fungi</taxon>
        <taxon>Dikarya</taxon>
        <taxon>Basidiomycota</taxon>
        <taxon>Agaricomycotina</taxon>
        <taxon>Agaricomycetes</taxon>
        <taxon>Russulales</taxon>
        <taxon>Russulaceae</taxon>
        <taxon>Russula</taxon>
    </lineage>
</organism>
<dbReference type="InterPro" id="IPR001810">
    <property type="entry name" value="F-box_dom"/>
</dbReference>
<dbReference type="Gene3D" id="3.80.10.10">
    <property type="entry name" value="Ribonuclease Inhibitor"/>
    <property type="match status" value="1"/>
</dbReference>
<dbReference type="Proteomes" id="UP000759537">
    <property type="component" value="Unassembled WGS sequence"/>
</dbReference>
<evidence type="ECO:0000259" key="2">
    <source>
        <dbReference type="Pfam" id="PF12937"/>
    </source>
</evidence>
<comment type="caution">
    <text evidence="3">The sequence shown here is derived from an EMBL/GenBank/DDBJ whole genome shotgun (WGS) entry which is preliminary data.</text>
</comment>
<evidence type="ECO:0000313" key="4">
    <source>
        <dbReference type="Proteomes" id="UP000759537"/>
    </source>
</evidence>
<dbReference type="Gene3D" id="1.20.1280.50">
    <property type="match status" value="1"/>
</dbReference>
<dbReference type="SUPFAM" id="SSF52047">
    <property type="entry name" value="RNI-like"/>
    <property type="match status" value="1"/>
</dbReference>
<sequence length="500" mass="56586">MKPTEEQHQGTFQDTERSPNLTINHIPDELLLEIFDFYRRGINSYDDLWKKKKVWVNLSHVCRRWRAVMFASSSRLELGITVGSKKPGHIKAILSGPLPILIDYKCRNENLTGSALWRLRAALGHSDRVREISFEGSDAWFGQFFTATTNCSFPVLESLSLCFGRGLRHGDDPKLPDTFLRGPDLSDLHPSLRRLSLKYVSLTSISGLLSSAKALTDLFLVIELGSNPSAQTSLLDCFQGIPCLRRLDLSTSIFIKALPKPSTPKDIVPFSKLTFFRYVGNIIFLDALVARLSAPPLLDVDIAFSGATSTISPIVHLPRFINDIEERYHAVHLVLQGRVFSLSLLTHSEYINHCKPRFKLCRSPGDLGYHIDMIDSLMRVSDALSTKLSTVEELRVTSFTDIWVGNIPWRRFLRQFSCVKALRIGGVKNSEIARLILRNYTEPDDHLPFLPALEEIELPKFEARETRSQFSKRTAELALFQPFVSARQQAGRPVKVFFGQ</sequence>
<dbReference type="OrthoDB" id="3365698at2759"/>
<feature type="compositionally biased region" description="Polar residues" evidence="1">
    <location>
        <begin position="9"/>
        <end position="20"/>
    </location>
</feature>